<dbReference type="InterPro" id="IPR015655">
    <property type="entry name" value="PP2C"/>
</dbReference>
<dbReference type="Proteomes" id="UP001461498">
    <property type="component" value="Unassembled WGS sequence"/>
</dbReference>
<dbReference type="PANTHER" id="PTHR13832">
    <property type="entry name" value="PROTEIN PHOSPHATASE 2C"/>
    <property type="match status" value="1"/>
</dbReference>
<evidence type="ECO:0000313" key="4">
    <source>
        <dbReference type="Proteomes" id="UP001461498"/>
    </source>
</evidence>
<feature type="domain" description="PPM-type phosphatase" evidence="2">
    <location>
        <begin position="32"/>
        <end position="377"/>
    </location>
</feature>
<keyword evidence="4" id="KW-1185">Reference proteome</keyword>
<dbReference type="GO" id="GO:0004722">
    <property type="term" value="F:protein serine/threonine phosphatase activity"/>
    <property type="evidence" value="ECO:0007669"/>
    <property type="project" value="InterPro"/>
</dbReference>
<proteinExistence type="predicted"/>
<dbReference type="AlphaFoldDB" id="A0AAW1CYT1"/>
<name>A0AAW1CYT1_9HEMI</name>
<feature type="region of interest" description="Disordered" evidence="1">
    <location>
        <begin position="402"/>
        <end position="426"/>
    </location>
</feature>
<dbReference type="Pfam" id="PF00481">
    <property type="entry name" value="PP2C"/>
    <property type="match status" value="1"/>
</dbReference>
<dbReference type="Gene3D" id="3.60.40.10">
    <property type="entry name" value="PPM-type phosphatase domain"/>
    <property type="match status" value="1"/>
</dbReference>
<organism evidence="3 4">
    <name type="scientific">Rhynocoris fuscipes</name>
    <dbReference type="NCBI Taxonomy" id="488301"/>
    <lineage>
        <taxon>Eukaryota</taxon>
        <taxon>Metazoa</taxon>
        <taxon>Ecdysozoa</taxon>
        <taxon>Arthropoda</taxon>
        <taxon>Hexapoda</taxon>
        <taxon>Insecta</taxon>
        <taxon>Pterygota</taxon>
        <taxon>Neoptera</taxon>
        <taxon>Paraneoptera</taxon>
        <taxon>Hemiptera</taxon>
        <taxon>Heteroptera</taxon>
        <taxon>Panheteroptera</taxon>
        <taxon>Cimicomorpha</taxon>
        <taxon>Reduviidae</taxon>
        <taxon>Harpactorinae</taxon>
        <taxon>Harpactorini</taxon>
        <taxon>Rhynocoris</taxon>
    </lineage>
</organism>
<comment type="caution">
    <text evidence="3">The sequence shown here is derived from an EMBL/GenBank/DDBJ whole genome shotgun (WGS) entry which is preliminary data.</text>
</comment>
<dbReference type="CDD" id="cd00143">
    <property type="entry name" value="PP2Cc"/>
    <property type="match status" value="1"/>
</dbReference>
<dbReference type="SMART" id="SM00332">
    <property type="entry name" value="PP2Cc"/>
    <property type="match status" value="1"/>
</dbReference>
<dbReference type="InterPro" id="IPR036457">
    <property type="entry name" value="PPM-type-like_dom_sf"/>
</dbReference>
<feature type="compositionally biased region" description="Polar residues" evidence="1">
    <location>
        <begin position="402"/>
        <end position="416"/>
    </location>
</feature>
<sequence>MPTTAELEHRRSYNYQENHSWTDDLPVCRKSGVGFATNQVYREDGHRQEKHPFEETSFHSGSKEDGGTTTYLYGVFDGHYGIDAAKFAVQGLAAELLLGQLNGKTKDQDIKEALSQAFMAVEKNYLESLDDLVAKRTSLQFQIPDGITSYEAYQDYPHIVDQISNLNGQLSCGTTDVVALIVGTRLYVANVGDSRALLCRTDKHGVHKVVQVSVDHNLTNEDEILRLYNLGLNMSPASHNTRRRLGNQENTRCLGNYLVKGAYREFEELAAASEEPIIAEPEIQGGIELDESCSFLLLMSAGLYRSLEEATDTTQVNKDIVQMAIAEFREQKTLTGVAQAVVDKVVRLHTDKLMSSVISKEGQTAFREDMTLLVRRFNMSVVNTPTQYNVLGAEKLQDTAQTGFETNSSSSGGLSTQPPPPPVEIHPYVDFSEFYENIAKARKEGTLPPDLDSLL</sequence>
<dbReference type="PROSITE" id="PS51746">
    <property type="entry name" value="PPM_2"/>
    <property type="match status" value="1"/>
</dbReference>
<evidence type="ECO:0000313" key="3">
    <source>
        <dbReference type="EMBL" id="KAK9502038.1"/>
    </source>
</evidence>
<reference evidence="3 4" key="1">
    <citation type="submission" date="2022-12" db="EMBL/GenBank/DDBJ databases">
        <title>Chromosome-level genome assembly of true bugs.</title>
        <authorList>
            <person name="Ma L."/>
            <person name="Li H."/>
        </authorList>
    </citation>
    <scope>NUCLEOTIDE SEQUENCE [LARGE SCALE GENOMIC DNA]</scope>
    <source>
        <strain evidence="3">Lab_2022b</strain>
    </source>
</reference>
<dbReference type="PANTHER" id="PTHR13832:SF533">
    <property type="entry name" value="TGF-BETA-ACTIVATED KINASE 1 AND MAP3K7-BINDING PROTEIN 1"/>
    <property type="match status" value="1"/>
</dbReference>
<gene>
    <name evidence="3" type="ORF">O3M35_012645</name>
</gene>
<dbReference type="EMBL" id="JAPXFL010000009">
    <property type="protein sequence ID" value="KAK9502038.1"/>
    <property type="molecule type" value="Genomic_DNA"/>
</dbReference>
<dbReference type="SUPFAM" id="SSF81606">
    <property type="entry name" value="PP2C-like"/>
    <property type="match status" value="1"/>
</dbReference>
<protein>
    <recommendedName>
        <fullName evidence="2">PPM-type phosphatase domain-containing protein</fullName>
    </recommendedName>
</protein>
<accession>A0AAW1CYT1</accession>
<dbReference type="InterPro" id="IPR001932">
    <property type="entry name" value="PPM-type_phosphatase-like_dom"/>
</dbReference>
<evidence type="ECO:0000259" key="2">
    <source>
        <dbReference type="PROSITE" id="PS51746"/>
    </source>
</evidence>
<evidence type="ECO:0000256" key="1">
    <source>
        <dbReference type="SAM" id="MobiDB-lite"/>
    </source>
</evidence>